<comment type="caution">
    <text evidence="1">The sequence shown here is derived from an EMBL/GenBank/DDBJ whole genome shotgun (WGS) entry which is preliminary data.</text>
</comment>
<dbReference type="Gene3D" id="3.50.50.60">
    <property type="entry name" value="FAD/NAD(P)-binding domain"/>
    <property type="match status" value="1"/>
</dbReference>
<organism evidence="1">
    <name type="scientific">marine sediment metagenome</name>
    <dbReference type="NCBI Taxonomy" id="412755"/>
    <lineage>
        <taxon>unclassified sequences</taxon>
        <taxon>metagenomes</taxon>
        <taxon>ecological metagenomes</taxon>
    </lineage>
</organism>
<protein>
    <submittedName>
        <fullName evidence="1">Uncharacterized protein</fullName>
    </submittedName>
</protein>
<accession>X1DC76</accession>
<dbReference type="InterPro" id="IPR036188">
    <property type="entry name" value="FAD/NAD-bd_sf"/>
</dbReference>
<dbReference type="AlphaFoldDB" id="X1DC76"/>
<proteinExistence type="predicted"/>
<sequence>LVGDAAAQVKPTSGGGIYAGLLCGSYCSSVAIEALQKK</sequence>
<name>X1DC76_9ZZZZ</name>
<reference evidence="1" key="1">
    <citation type="journal article" date="2014" name="Front. Microbiol.">
        <title>High frequency of phylogenetically diverse reductive dehalogenase-homologous genes in deep subseafloor sedimentary metagenomes.</title>
        <authorList>
            <person name="Kawai M."/>
            <person name="Futagami T."/>
            <person name="Toyoda A."/>
            <person name="Takaki Y."/>
            <person name="Nishi S."/>
            <person name="Hori S."/>
            <person name="Arai W."/>
            <person name="Tsubouchi T."/>
            <person name="Morono Y."/>
            <person name="Uchiyama I."/>
            <person name="Ito T."/>
            <person name="Fujiyama A."/>
            <person name="Inagaki F."/>
            <person name="Takami H."/>
        </authorList>
    </citation>
    <scope>NUCLEOTIDE SEQUENCE</scope>
    <source>
        <strain evidence="1">Expedition CK06-06</strain>
    </source>
</reference>
<gene>
    <name evidence="1" type="ORF">S01H4_60710</name>
</gene>
<feature type="non-terminal residue" evidence="1">
    <location>
        <position position="1"/>
    </location>
</feature>
<evidence type="ECO:0000313" key="1">
    <source>
        <dbReference type="EMBL" id="GAH05915.1"/>
    </source>
</evidence>
<dbReference type="EMBL" id="BART01035859">
    <property type="protein sequence ID" value="GAH05915.1"/>
    <property type="molecule type" value="Genomic_DNA"/>
</dbReference>